<dbReference type="Proteomes" id="UP001597045">
    <property type="component" value="Unassembled WGS sequence"/>
</dbReference>
<evidence type="ECO:0008006" key="3">
    <source>
        <dbReference type="Google" id="ProtNLM"/>
    </source>
</evidence>
<gene>
    <name evidence="1" type="ORF">ACFQ1S_01615</name>
</gene>
<reference evidence="2" key="1">
    <citation type="journal article" date="2019" name="Int. J. Syst. Evol. Microbiol.">
        <title>The Global Catalogue of Microorganisms (GCM) 10K type strain sequencing project: providing services to taxonomists for standard genome sequencing and annotation.</title>
        <authorList>
            <consortium name="The Broad Institute Genomics Platform"/>
            <consortium name="The Broad Institute Genome Sequencing Center for Infectious Disease"/>
            <person name="Wu L."/>
            <person name="Ma J."/>
        </authorList>
    </citation>
    <scope>NUCLEOTIDE SEQUENCE [LARGE SCALE GENOMIC DNA]</scope>
    <source>
        <strain evidence="2">JCM 31486</strain>
    </source>
</reference>
<comment type="caution">
    <text evidence="1">The sequence shown here is derived from an EMBL/GenBank/DDBJ whole genome shotgun (WGS) entry which is preliminary data.</text>
</comment>
<name>A0ABW3M341_9PSEU</name>
<accession>A0ABW3M341</accession>
<organism evidence="1 2">
    <name type="scientific">Kibdelosporangium lantanae</name>
    <dbReference type="NCBI Taxonomy" id="1497396"/>
    <lineage>
        <taxon>Bacteria</taxon>
        <taxon>Bacillati</taxon>
        <taxon>Actinomycetota</taxon>
        <taxon>Actinomycetes</taxon>
        <taxon>Pseudonocardiales</taxon>
        <taxon>Pseudonocardiaceae</taxon>
        <taxon>Kibdelosporangium</taxon>
    </lineage>
</organism>
<evidence type="ECO:0000313" key="1">
    <source>
        <dbReference type="EMBL" id="MFD1044381.1"/>
    </source>
</evidence>
<keyword evidence="2" id="KW-1185">Reference proteome</keyword>
<evidence type="ECO:0000313" key="2">
    <source>
        <dbReference type="Proteomes" id="UP001597045"/>
    </source>
</evidence>
<dbReference type="EMBL" id="JBHTIS010000045">
    <property type="protein sequence ID" value="MFD1044381.1"/>
    <property type="molecule type" value="Genomic_DNA"/>
</dbReference>
<proteinExistence type="predicted"/>
<sequence>MPRKKSGKTAARKFGETIERIEQFTDELHELSLSKQALTWGYEAALLKTYVAFERLMLDCIVAAVNNDTGTISARTGIAFPKHLTDEVCEYLVTSGGYFDFKGRAGLIKVVRGYVPDGHWLLNAVKKTHYKDQLDILVALRNFAAHESPASKRTAIAAVGQQQIGSAGSWVKRQGRFRTMTKSLIKLADEIETGAPY</sequence>
<protein>
    <recommendedName>
        <fullName evidence="3">RiboL-PSP-HEPN domain-containing protein</fullName>
    </recommendedName>
</protein>